<dbReference type="EMBL" id="BK015422">
    <property type="protein sequence ID" value="DAE05962.1"/>
    <property type="molecule type" value="Genomic_DNA"/>
</dbReference>
<organism evidence="1">
    <name type="scientific">Myoviridae sp. ctNYa18</name>
    <dbReference type="NCBI Taxonomy" id="2825090"/>
    <lineage>
        <taxon>Viruses</taxon>
        <taxon>Duplodnaviria</taxon>
        <taxon>Heunggongvirae</taxon>
        <taxon>Uroviricota</taxon>
        <taxon>Caudoviricetes</taxon>
    </lineage>
</organism>
<sequence length="46" mass="5023">MKKDNQPAAPAPKQSFYLPELGLSVESGSFEEAIKKAKAENKEGEE</sequence>
<evidence type="ECO:0000313" key="1">
    <source>
        <dbReference type="EMBL" id="DAE05962.1"/>
    </source>
</evidence>
<proteinExistence type="predicted"/>
<protein>
    <submittedName>
        <fullName evidence="1">Uncharacterized protein</fullName>
    </submittedName>
</protein>
<reference evidence="1" key="1">
    <citation type="journal article" date="2021" name="Proc. Natl. Acad. Sci. U.S.A.">
        <title>A Catalog of Tens of Thousands of Viruses from Human Metagenomes Reveals Hidden Associations with Chronic Diseases.</title>
        <authorList>
            <person name="Tisza M.J."/>
            <person name="Buck C.B."/>
        </authorList>
    </citation>
    <scope>NUCLEOTIDE SEQUENCE</scope>
    <source>
        <strain evidence="1">CtNYa18</strain>
    </source>
</reference>
<accession>A0A8S5PG59</accession>
<name>A0A8S5PG59_9CAUD</name>